<evidence type="ECO:0000313" key="1">
    <source>
        <dbReference type="EMBL" id="MED6135779.1"/>
    </source>
</evidence>
<name>A0ABU6SI47_9FABA</name>
<accession>A0ABU6SI47</accession>
<organism evidence="1 2">
    <name type="scientific">Stylosanthes scabra</name>
    <dbReference type="NCBI Taxonomy" id="79078"/>
    <lineage>
        <taxon>Eukaryota</taxon>
        <taxon>Viridiplantae</taxon>
        <taxon>Streptophyta</taxon>
        <taxon>Embryophyta</taxon>
        <taxon>Tracheophyta</taxon>
        <taxon>Spermatophyta</taxon>
        <taxon>Magnoliopsida</taxon>
        <taxon>eudicotyledons</taxon>
        <taxon>Gunneridae</taxon>
        <taxon>Pentapetalae</taxon>
        <taxon>rosids</taxon>
        <taxon>fabids</taxon>
        <taxon>Fabales</taxon>
        <taxon>Fabaceae</taxon>
        <taxon>Papilionoideae</taxon>
        <taxon>50 kb inversion clade</taxon>
        <taxon>dalbergioids sensu lato</taxon>
        <taxon>Dalbergieae</taxon>
        <taxon>Pterocarpus clade</taxon>
        <taxon>Stylosanthes</taxon>
    </lineage>
</organism>
<proteinExistence type="predicted"/>
<dbReference type="Proteomes" id="UP001341840">
    <property type="component" value="Unassembled WGS sequence"/>
</dbReference>
<evidence type="ECO:0000313" key="2">
    <source>
        <dbReference type="Proteomes" id="UP001341840"/>
    </source>
</evidence>
<comment type="caution">
    <text evidence="1">The sequence shown here is derived from an EMBL/GenBank/DDBJ whole genome shotgun (WGS) entry which is preliminary data.</text>
</comment>
<reference evidence="1 2" key="1">
    <citation type="journal article" date="2023" name="Plants (Basel)">
        <title>Bridging the Gap: Combining Genomics and Transcriptomics Approaches to Understand Stylosanthes scabra, an Orphan Legume from the Brazilian Caatinga.</title>
        <authorList>
            <person name="Ferreira-Neto J.R.C."/>
            <person name="da Silva M.D."/>
            <person name="Binneck E."/>
            <person name="de Melo N.F."/>
            <person name="da Silva R.H."/>
            <person name="de Melo A.L.T.M."/>
            <person name="Pandolfi V."/>
            <person name="Bustamante F.O."/>
            <person name="Brasileiro-Vidal A.C."/>
            <person name="Benko-Iseppon A.M."/>
        </authorList>
    </citation>
    <scope>NUCLEOTIDE SEQUENCE [LARGE SCALE GENOMIC DNA]</scope>
    <source>
        <tissue evidence="1">Leaves</tissue>
    </source>
</reference>
<dbReference type="EMBL" id="JASCZI010060752">
    <property type="protein sequence ID" value="MED6135779.1"/>
    <property type="molecule type" value="Genomic_DNA"/>
</dbReference>
<sequence length="69" mass="8222">MESDHAKYLGKCKVFREGCKWLIRLTLRKRKDLWEVRKADVSVPIKVLRTATESSYGFMPSYRKTWKAK</sequence>
<protein>
    <recommendedName>
        <fullName evidence="3">Transposase MuDR plant domain-containing protein</fullName>
    </recommendedName>
</protein>
<keyword evidence="2" id="KW-1185">Reference proteome</keyword>
<gene>
    <name evidence="1" type="ORF">PIB30_049804</name>
</gene>
<evidence type="ECO:0008006" key="3">
    <source>
        <dbReference type="Google" id="ProtNLM"/>
    </source>
</evidence>